<name>A0AAN7VXY3_9PEZI</name>
<dbReference type="AlphaFoldDB" id="A0AAN7VXY3"/>
<organism evidence="1 2">
    <name type="scientific">Elasticomyces elasticus</name>
    <dbReference type="NCBI Taxonomy" id="574655"/>
    <lineage>
        <taxon>Eukaryota</taxon>
        <taxon>Fungi</taxon>
        <taxon>Dikarya</taxon>
        <taxon>Ascomycota</taxon>
        <taxon>Pezizomycotina</taxon>
        <taxon>Dothideomycetes</taxon>
        <taxon>Dothideomycetidae</taxon>
        <taxon>Mycosphaerellales</taxon>
        <taxon>Teratosphaeriaceae</taxon>
        <taxon>Elasticomyces</taxon>
    </lineage>
</organism>
<protein>
    <submittedName>
        <fullName evidence="1">Uncharacterized protein</fullName>
    </submittedName>
</protein>
<evidence type="ECO:0000313" key="1">
    <source>
        <dbReference type="EMBL" id="KAK5692604.1"/>
    </source>
</evidence>
<reference evidence="1" key="1">
    <citation type="submission" date="2023-08" db="EMBL/GenBank/DDBJ databases">
        <title>Black Yeasts Isolated from many extreme environments.</title>
        <authorList>
            <person name="Coleine C."/>
            <person name="Stajich J.E."/>
            <person name="Selbmann L."/>
        </authorList>
    </citation>
    <scope>NUCLEOTIDE SEQUENCE</scope>
    <source>
        <strain evidence="1">CCFEE 5810</strain>
    </source>
</reference>
<dbReference type="Proteomes" id="UP001310594">
    <property type="component" value="Unassembled WGS sequence"/>
</dbReference>
<gene>
    <name evidence="1" type="ORF">LTR97_010915</name>
</gene>
<comment type="caution">
    <text evidence="1">The sequence shown here is derived from an EMBL/GenBank/DDBJ whole genome shotgun (WGS) entry which is preliminary data.</text>
</comment>
<proteinExistence type="predicted"/>
<dbReference type="EMBL" id="JAVRQU010000019">
    <property type="protein sequence ID" value="KAK5692604.1"/>
    <property type="molecule type" value="Genomic_DNA"/>
</dbReference>
<accession>A0AAN7VXY3</accession>
<sequence>MIDYAEQQRGVALELITALVFRQDERVSDLCRERIAYSAFLSPDRLPALDDLADSPAMRMKQLMGTDIDRAAHGWSPISHTTLDELLDSRLRNYGTSTMCQQRIIGIMQRENVCAIRFREVNRTGALDKMSVIRVRFSGAKVEAIDEFVDQRKSYGFERALTAGGTIIVPQTPTRSSPESYFLSGGCKPIQPETVGWRFKHESVRHQLPVDAKKPNGQTTDFASLTPFEEIIGNNFDGAKVKEVGGDEDEASRGMR</sequence>
<evidence type="ECO:0000313" key="2">
    <source>
        <dbReference type="Proteomes" id="UP001310594"/>
    </source>
</evidence>